<name>A0A1M4U030_9BACT</name>
<feature type="compositionally biased region" description="Polar residues" evidence="1">
    <location>
        <begin position="124"/>
        <end position="145"/>
    </location>
</feature>
<sequence>MKNLIFVALFTLSIFFIISCSNNDFDDGINNKREDRSTNILRFTYNGENYSSASTFDQKGNIILDDKEINFLYQKIINLPELITYKSIEGEYIFFENQLNFNDHFDQTLLRSTSATSSRNTSRGESTSSDRGNSNGSTSEPSDYTYTHRVGNKTYLVKVHVDKTLGKRYYTVKGTSSETKTKVKENEVVYLIYDPNVADWEKSFLGHNIRTYSDIYEFSYTQSVPVSEKQPKLTIDLEQSGAGWVKLGNPNNQKRGVRQNVSVITSRSGQMYQYIYTTYVYFIRSYDGKLHNDYCPVNIDDVSITYTVDF</sequence>
<reference evidence="4" key="1">
    <citation type="submission" date="2016-11" db="EMBL/GenBank/DDBJ databases">
        <authorList>
            <person name="Varghese N."/>
            <person name="Submissions S."/>
        </authorList>
    </citation>
    <scope>NUCLEOTIDE SEQUENCE [LARGE SCALE GENOMIC DNA]</scope>
    <source>
        <strain evidence="4">DSM 27370</strain>
    </source>
</reference>
<feature type="region of interest" description="Disordered" evidence="1">
    <location>
        <begin position="112"/>
        <end position="146"/>
    </location>
</feature>
<evidence type="ECO:0000256" key="2">
    <source>
        <dbReference type="SAM" id="SignalP"/>
    </source>
</evidence>
<proteinExistence type="predicted"/>
<feature type="signal peptide" evidence="2">
    <location>
        <begin position="1"/>
        <end position="22"/>
    </location>
</feature>
<keyword evidence="2" id="KW-0732">Signal</keyword>
<organism evidence="3 4">
    <name type="scientific">Dysgonomonas macrotermitis</name>
    <dbReference type="NCBI Taxonomy" id="1346286"/>
    <lineage>
        <taxon>Bacteria</taxon>
        <taxon>Pseudomonadati</taxon>
        <taxon>Bacteroidota</taxon>
        <taxon>Bacteroidia</taxon>
        <taxon>Bacteroidales</taxon>
        <taxon>Dysgonomonadaceae</taxon>
        <taxon>Dysgonomonas</taxon>
    </lineage>
</organism>
<gene>
    <name evidence="3" type="ORF">SAMN05444362_101470</name>
</gene>
<feature type="compositionally biased region" description="Low complexity" evidence="1">
    <location>
        <begin position="112"/>
        <end position="123"/>
    </location>
</feature>
<evidence type="ECO:0000313" key="3">
    <source>
        <dbReference type="EMBL" id="SHE50131.1"/>
    </source>
</evidence>
<evidence type="ECO:0008006" key="5">
    <source>
        <dbReference type="Google" id="ProtNLM"/>
    </source>
</evidence>
<evidence type="ECO:0000313" key="4">
    <source>
        <dbReference type="Proteomes" id="UP000184480"/>
    </source>
</evidence>
<dbReference type="AlphaFoldDB" id="A0A1M4U030"/>
<evidence type="ECO:0000256" key="1">
    <source>
        <dbReference type="SAM" id="MobiDB-lite"/>
    </source>
</evidence>
<dbReference type="RefSeq" id="WP_062175546.1">
    <property type="nucleotide sequence ID" value="NZ_BBXL01000001.1"/>
</dbReference>
<protein>
    <recommendedName>
        <fullName evidence="5">DUF4595 domain-containing protein</fullName>
    </recommendedName>
</protein>
<feature type="chain" id="PRO_5009907647" description="DUF4595 domain-containing protein" evidence="2">
    <location>
        <begin position="23"/>
        <end position="310"/>
    </location>
</feature>
<keyword evidence="4" id="KW-1185">Reference proteome</keyword>
<dbReference type="EMBL" id="FQUC01000001">
    <property type="protein sequence ID" value="SHE50131.1"/>
    <property type="molecule type" value="Genomic_DNA"/>
</dbReference>
<dbReference type="Proteomes" id="UP000184480">
    <property type="component" value="Unassembled WGS sequence"/>
</dbReference>
<dbReference type="PROSITE" id="PS51257">
    <property type="entry name" value="PROKAR_LIPOPROTEIN"/>
    <property type="match status" value="1"/>
</dbReference>
<accession>A0A1M4U030</accession>